<dbReference type="EMBL" id="VSSQ01029876">
    <property type="protein sequence ID" value="MPM80183.1"/>
    <property type="molecule type" value="Genomic_DNA"/>
</dbReference>
<keyword evidence="7" id="KW-0594">Phospholipid biosynthesis</keyword>
<keyword evidence="5 11" id="KW-0808">Transferase</keyword>
<evidence type="ECO:0000256" key="8">
    <source>
        <dbReference type="ARBA" id="ARBA00023264"/>
    </source>
</evidence>
<organism evidence="11">
    <name type="scientific">bioreactor metagenome</name>
    <dbReference type="NCBI Taxonomy" id="1076179"/>
    <lineage>
        <taxon>unclassified sequences</taxon>
        <taxon>metagenomes</taxon>
        <taxon>ecological metagenomes</taxon>
    </lineage>
</organism>
<protein>
    <recommendedName>
        <fullName evidence="9">phosphate acyltransferase</fullName>
        <ecNumber evidence="9">2.3.1.274</ecNumber>
    </recommendedName>
</protein>
<reference evidence="11" key="1">
    <citation type="submission" date="2019-08" db="EMBL/GenBank/DDBJ databases">
        <authorList>
            <person name="Kucharzyk K."/>
            <person name="Murdoch R.W."/>
            <person name="Higgins S."/>
            <person name="Loffler F."/>
        </authorList>
    </citation>
    <scope>NUCLEOTIDE SEQUENCE</scope>
</reference>
<dbReference type="GO" id="GO:0006633">
    <property type="term" value="P:fatty acid biosynthetic process"/>
    <property type="evidence" value="ECO:0007669"/>
    <property type="project" value="InterPro"/>
</dbReference>
<sequence length="128" mass="13592">MLVADGFSGNVLLKTSEGLAKLSVNWLKTAIRKNALRITGALLARNAFEELKAMGDADELGGAPLLGINGICIIGHGSSSPKAVRNAIRMARDAIRFGMNDQICRRLAECGATTAELEAAFQAEHPQE</sequence>
<evidence type="ECO:0000256" key="2">
    <source>
        <dbReference type="ARBA" id="ARBA00004496"/>
    </source>
</evidence>
<keyword evidence="6" id="KW-0443">Lipid metabolism</keyword>
<evidence type="ECO:0000256" key="10">
    <source>
        <dbReference type="ARBA" id="ARBA00046608"/>
    </source>
</evidence>
<evidence type="ECO:0000256" key="9">
    <source>
        <dbReference type="ARBA" id="ARBA00024069"/>
    </source>
</evidence>
<keyword evidence="11" id="KW-0012">Acyltransferase</keyword>
<dbReference type="Gene3D" id="3.40.718.10">
    <property type="entry name" value="Isopropylmalate Dehydrogenase"/>
    <property type="match status" value="1"/>
</dbReference>
<gene>
    <name evidence="11" type="primary">plsX_24</name>
    <name evidence="11" type="ORF">SDC9_127230</name>
</gene>
<keyword evidence="8" id="KW-1208">Phospholipid metabolism</keyword>
<evidence type="ECO:0000256" key="1">
    <source>
        <dbReference type="ARBA" id="ARBA00001232"/>
    </source>
</evidence>
<evidence type="ECO:0000256" key="6">
    <source>
        <dbReference type="ARBA" id="ARBA00023098"/>
    </source>
</evidence>
<dbReference type="EC" id="2.3.1.274" evidence="9"/>
<keyword evidence="3" id="KW-0963">Cytoplasm</keyword>
<dbReference type="GO" id="GO:0005737">
    <property type="term" value="C:cytoplasm"/>
    <property type="evidence" value="ECO:0007669"/>
    <property type="project" value="UniProtKB-SubCell"/>
</dbReference>
<name>A0A645CTD1_9ZZZZ</name>
<comment type="catalytic activity">
    <reaction evidence="1">
        <text>a fatty acyl-[ACP] + phosphate = an acyl phosphate + holo-[ACP]</text>
        <dbReference type="Rhea" id="RHEA:42292"/>
        <dbReference type="Rhea" id="RHEA-COMP:9685"/>
        <dbReference type="Rhea" id="RHEA-COMP:14125"/>
        <dbReference type="ChEBI" id="CHEBI:43474"/>
        <dbReference type="ChEBI" id="CHEBI:59918"/>
        <dbReference type="ChEBI" id="CHEBI:64479"/>
        <dbReference type="ChEBI" id="CHEBI:138651"/>
        <dbReference type="EC" id="2.3.1.274"/>
    </reaction>
</comment>
<keyword evidence="4" id="KW-0444">Lipid biosynthesis</keyword>
<evidence type="ECO:0000256" key="3">
    <source>
        <dbReference type="ARBA" id="ARBA00022490"/>
    </source>
</evidence>
<dbReference type="Pfam" id="PF02504">
    <property type="entry name" value="FA_synthesis"/>
    <property type="match status" value="1"/>
</dbReference>
<comment type="subcellular location">
    <subcellularLocation>
        <location evidence="2">Cytoplasm</location>
    </subcellularLocation>
</comment>
<dbReference type="AlphaFoldDB" id="A0A645CTD1"/>
<evidence type="ECO:0000313" key="11">
    <source>
        <dbReference type="EMBL" id="MPM80183.1"/>
    </source>
</evidence>
<dbReference type="GO" id="GO:0043811">
    <property type="term" value="F:phosphate:acyl-[acyl carrier protein] acyltransferase activity"/>
    <property type="evidence" value="ECO:0007669"/>
    <property type="project" value="UniProtKB-EC"/>
</dbReference>
<evidence type="ECO:0000256" key="7">
    <source>
        <dbReference type="ARBA" id="ARBA00023209"/>
    </source>
</evidence>
<dbReference type="PANTHER" id="PTHR30100:SF1">
    <property type="entry name" value="PHOSPHATE ACYLTRANSFERASE"/>
    <property type="match status" value="1"/>
</dbReference>
<accession>A0A645CTD1</accession>
<evidence type="ECO:0000256" key="5">
    <source>
        <dbReference type="ARBA" id="ARBA00022679"/>
    </source>
</evidence>
<comment type="caution">
    <text evidence="11">The sequence shown here is derived from an EMBL/GenBank/DDBJ whole genome shotgun (WGS) entry which is preliminary data.</text>
</comment>
<dbReference type="GO" id="GO:0008654">
    <property type="term" value="P:phospholipid biosynthetic process"/>
    <property type="evidence" value="ECO:0007669"/>
    <property type="project" value="UniProtKB-KW"/>
</dbReference>
<proteinExistence type="predicted"/>
<dbReference type="InterPro" id="IPR003664">
    <property type="entry name" value="FA_synthesis"/>
</dbReference>
<dbReference type="InterPro" id="IPR012281">
    <property type="entry name" value="Phospholipid_synth_PlsX-like"/>
</dbReference>
<dbReference type="SUPFAM" id="SSF53659">
    <property type="entry name" value="Isocitrate/Isopropylmalate dehydrogenase-like"/>
    <property type="match status" value="1"/>
</dbReference>
<evidence type="ECO:0000256" key="4">
    <source>
        <dbReference type="ARBA" id="ARBA00022516"/>
    </source>
</evidence>
<dbReference type="PANTHER" id="PTHR30100">
    <property type="entry name" value="FATTY ACID/PHOSPHOLIPID SYNTHESIS PROTEIN PLSX"/>
    <property type="match status" value="1"/>
</dbReference>
<comment type="subunit">
    <text evidence="10">Homodimer. Probably interacts with PlsY.</text>
</comment>